<dbReference type="InterPro" id="IPR029021">
    <property type="entry name" value="Prot-tyrosine_phosphatase-like"/>
</dbReference>
<dbReference type="PROSITE" id="PS50056">
    <property type="entry name" value="TYR_PHOSPHATASE_2"/>
    <property type="match status" value="1"/>
</dbReference>
<dbReference type="Gene3D" id="3.90.190.10">
    <property type="entry name" value="Protein tyrosine phosphatase superfamily"/>
    <property type="match status" value="1"/>
</dbReference>
<evidence type="ECO:0000313" key="7">
    <source>
        <dbReference type="Proteomes" id="UP000218811"/>
    </source>
</evidence>
<dbReference type="GO" id="GO:0046856">
    <property type="term" value="P:phosphatidylinositol dephosphorylation"/>
    <property type="evidence" value="ECO:0007669"/>
    <property type="project" value="TreeGrafter"/>
</dbReference>
<feature type="region of interest" description="Disordered" evidence="3">
    <location>
        <begin position="535"/>
        <end position="559"/>
    </location>
</feature>
<proteinExistence type="predicted"/>
<keyword evidence="2" id="KW-0378">Hydrolase</keyword>
<dbReference type="Pfam" id="PF22784">
    <property type="entry name" value="PTP-SAK"/>
    <property type="match status" value="1"/>
</dbReference>
<dbReference type="AlphaFoldDB" id="A0A2H3K8Y6"/>
<evidence type="ECO:0000256" key="2">
    <source>
        <dbReference type="ARBA" id="ARBA00022801"/>
    </source>
</evidence>
<dbReference type="InterPro" id="IPR057023">
    <property type="entry name" value="PTP-SAK"/>
</dbReference>
<evidence type="ECO:0000259" key="4">
    <source>
        <dbReference type="PROSITE" id="PS50056"/>
    </source>
</evidence>
<evidence type="ECO:0000313" key="6">
    <source>
        <dbReference type="EMBL" id="PCH44907.1"/>
    </source>
</evidence>
<organism evidence="6 7">
    <name type="scientific">Wolfiporia cocos (strain MD-104)</name>
    <name type="common">Brown rot fungus</name>
    <dbReference type="NCBI Taxonomy" id="742152"/>
    <lineage>
        <taxon>Eukaryota</taxon>
        <taxon>Fungi</taxon>
        <taxon>Dikarya</taxon>
        <taxon>Basidiomycota</taxon>
        <taxon>Agaricomycotina</taxon>
        <taxon>Agaricomycetes</taxon>
        <taxon>Polyporales</taxon>
        <taxon>Phaeolaceae</taxon>
        <taxon>Wolfiporia</taxon>
    </lineage>
</organism>
<dbReference type="STRING" id="742152.A0A2H3K8Y6"/>
<feature type="domain" description="Phosphatase tensin-type" evidence="5">
    <location>
        <begin position="16"/>
        <end position="256"/>
    </location>
</feature>
<dbReference type="GO" id="GO:0048870">
    <property type="term" value="P:cell motility"/>
    <property type="evidence" value="ECO:0007669"/>
    <property type="project" value="TreeGrafter"/>
</dbReference>
<dbReference type="GO" id="GO:0051896">
    <property type="term" value="P:regulation of phosphatidylinositol 3-kinase/protein kinase B signal transduction"/>
    <property type="evidence" value="ECO:0007669"/>
    <property type="project" value="TreeGrafter"/>
</dbReference>
<dbReference type="PANTHER" id="PTHR12305">
    <property type="entry name" value="PHOSPHATASE WITH HOMOLOGY TO TENSIN"/>
    <property type="match status" value="1"/>
</dbReference>
<feature type="domain" description="Tyrosine specific protein phosphatases" evidence="4">
    <location>
        <begin position="102"/>
        <end position="173"/>
    </location>
</feature>
<dbReference type="GO" id="GO:0042995">
    <property type="term" value="C:cell projection"/>
    <property type="evidence" value="ECO:0007669"/>
    <property type="project" value="TreeGrafter"/>
</dbReference>
<dbReference type="GO" id="GO:0005634">
    <property type="term" value="C:nucleus"/>
    <property type="evidence" value="ECO:0007669"/>
    <property type="project" value="TreeGrafter"/>
</dbReference>
<dbReference type="InterPro" id="IPR016130">
    <property type="entry name" value="Tyr_Pase_AS"/>
</dbReference>
<name>A0A2H3K8Y6_WOLCO</name>
<sequence length="583" mass="65862">MSDFVRRLVSGDKARFRDGELQVDLDLVYIINQVIVMGYPSAGLEALYRNSREDAKRFLQHRHGEDFWVFNFCPVKENSYPSSVFDGRVSRYPFPDHHTPPLAILPLVVREMRVWLEKSSEHVAVLHCKAGKGRSGTMACAYLLALESTPTLPSTNRSPTARERVASQAERVMDAMPSDDTCSSTEISSEGSADVALDQRYPKQSGETKSRLSQVLELHTSRRMKRSSSPSKTKQGVSIPSQRRWLYYWSLLLARQGPPRFWASDPSTAEKPVPNARLTRIAVRMRELSGVKTHLLRAANAVIERTGYAKATVGNTANVDDRDQVWASLARYDDELVYLLERWERNTRDGDNMGRRKAGSDRIGEEALVDIFKDDRWDRSKMVRSFARFGMEDNPILTETSEAHGKITTRALRPLSDHKWVASCEKIQQNLEKRQPSCPNVDSEETSPNDATHAARENDGLILNANREVRVKLYMGQVFMAWFWFIPAFHMPHSRSNTEPMARLTLNREELDFPIGIGSHIVDVQLSLEWVPEATDHLDPPTRQGSPTSREGHGEPAGIAALVHAASTDRLSDMVHTKQAAED</sequence>
<dbReference type="OrthoDB" id="5632at2759"/>
<dbReference type="GO" id="GO:0016314">
    <property type="term" value="F:phosphatidylinositol-3,4,5-trisphosphate 3-phosphatase activity"/>
    <property type="evidence" value="ECO:0007669"/>
    <property type="project" value="UniProtKB-EC"/>
</dbReference>
<gene>
    <name evidence="6" type="ORF">WOLCODRAFT_139315</name>
</gene>
<protein>
    <recommendedName>
        <fullName evidence="1">phosphatidylinositol-3,4,5-trisphosphate 3-phosphatase</fullName>
        <ecNumber evidence="1">3.1.3.67</ecNumber>
    </recommendedName>
</protein>
<dbReference type="PROSITE" id="PS51181">
    <property type="entry name" value="PPASE_TENSIN"/>
    <property type="match status" value="1"/>
</dbReference>
<dbReference type="InterPro" id="IPR029023">
    <property type="entry name" value="Tensin_phosphatase"/>
</dbReference>
<dbReference type="OMA" id="NFCPVKE"/>
<dbReference type="PROSITE" id="PS00383">
    <property type="entry name" value="TYR_PHOSPHATASE_1"/>
    <property type="match status" value="1"/>
</dbReference>
<feature type="region of interest" description="Disordered" evidence="3">
    <location>
        <begin position="151"/>
        <end position="236"/>
    </location>
</feature>
<dbReference type="Proteomes" id="UP000218811">
    <property type="component" value="Unassembled WGS sequence"/>
</dbReference>
<dbReference type="InterPro" id="IPR051281">
    <property type="entry name" value="Dual-spec_lipid-protein_phosph"/>
</dbReference>
<dbReference type="GO" id="GO:0043491">
    <property type="term" value="P:phosphatidylinositol 3-kinase/protein kinase B signal transduction"/>
    <property type="evidence" value="ECO:0007669"/>
    <property type="project" value="TreeGrafter"/>
</dbReference>
<accession>A0A2H3K8Y6</accession>
<dbReference type="InterPro" id="IPR000387">
    <property type="entry name" value="Tyr_Pase_dom"/>
</dbReference>
<feature type="compositionally biased region" description="Polar residues" evidence="3">
    <location>
        <begin position="180"/>
        <end position="191"/>
    </location>
</feature>
<dbReference type="EC" id="3.1.3.67" evidence="1"/>
<dbReference type="GO" id="GO:0005886">
    <property type="term" value="C:plasma membrane"/>
    <property type="evidence" value="ECO:0007669"/>
    <property type="project" value="TreeGrafter"/>
</dbReference>
<evidence type="ECO:0000259" key="5">
    <source>
        <dbReference type="PROSITE" id="PS51181"/>
    </source>
</evidence>
<keyword evidence="7" id="KW-1185">Reference proteome</keyword>
<dbReference type="GO" id="GO:0005829">
    <property type="term" value="C:cytosol"/>
    <property type="evidence" value="ECO:0007669"/>
    <property type="project" value="TreeGrafter"/>
</dbReference>
<evidence type="ECO:0000256" key="3">
    <source>
        <dbReference type="SAM" id="MobiDB-lite"/>
    </source>
</evidence>
<dbReference type="GO" id="GO:0004725">
    <property type="term" value="F:protein tyrosine phosphatase activity"/>
    <property type="evidence" value="ECO:0007669"/>
    <property type="project" value="TreeGrafter"/>
</dbReference>
<dbReference type="EMBL" id="KB468168">
    <property type="protein sequence ID" value="PCH44907.1"/>
    <property type="molecule type" value="Genomic_DNA"/>
</dbReference>
<dbReference type="PANTHER" id="PTHR12305:SF81">
    <property type="entry name" value="PHOSPHATIDYLINOSITOL 3,4,5-TRISPHOSPHATE 3-PHOSPHATASE AND DUAL-SPECIFICITY PROTEIN PHOSPHATASE PTEN"/>
    <property type="match status" value="1"/>
</dbReference>
<feature type="region of interest" description="Disordered" evidence="3">
    <location>
        <begin position="431"/>
        <end position="455"/>
    </location>
</feature>
<evidence type="ECO:0000256" key="1">
    <source>
        <dbReference type="ARBA" id="ARBA00013015"/>
    </source>
</evidence>
<reference evidence="6 7" key="1">
    <citation type="journal article" date="2012" name="Science">
        <title>The Paleozoic origin of enzymatic lignin decomposition reconstructed from 31 fungal genomes.</title>
        <authorList>
            <person name="Floudas D."/>
            <person name="Binder M."/>
            <person name="Riley R."/>
            <person name="Barry K."/>
            <person name="Blanchette R.A."/>
            <person name="Henrissat B."/>
            <person name="Martinez A.T."/>
            <person name="Otillar R."/>
            <person name="Spatafora J.W."/>
            <person name="Yadav J.S."/>
            <person name="Aerts A."/>
            <person name="Benoit I."/>
            <person name="Boyd A."/>
            <person name="Carlson A."/>
            <person name="Copeland A."/>
            <person name="Coutinho P.M."/>
            <person name="de Vries R.P."/>
            <person name="Ferreira P."/>
            <person name="Findley K."/>
            <person name="Foster B."/>
            <person name="Gaskell J."/>
            <person name="Glotzer D."/>
            <person name="Gorecki P."/>
            <person name="Heitman J."/>
            <person name="Hesse C."/>
            <person name="Hori C."/>
            <person name="Igarashi K."/>
            <person name="Jurgens J.A."/>
            <person name="Kallen N."/>
            <person name="Kersten P."/>
            <person name="Kohler A."/>
            <person name="Kuees U."/>
            <person name="Kumar T.K.A."/>
            <person name="Kuo A."/>
            <person name="LaButti K."/>
            <person name="Larrondo L.F."/>
            <person name="Lindquist E."/>
            <person name="Ling A."/>
            <person name="Lombard V."/>
            <person name="Lucas S."/>
            <person name="Lundell T."/>
            <person name="Martin R."/>
            <person name="McLaughlin D.J."/>
            <person name="Morgenstern I."/>
            <person name="Morin E."/>
            <person name="Murat C."/>
            <person name="Nagy L.G."/>
            <person name="Nolan M."/>
            <person name="Ohm R.A."/>
            <person name="Patyshakuliyeva A."/>
            <person name="Rokas A."/>
            <person name="Ruiz-Duenas F.J."/>
            <person name="Sabat G."/>
            <person name="Salamov A."/>
            <person name="Samejima M."/>
            <person name="Schmutz J."/>
            <person name="Slot J.C."/>
            <person name="St John F."/>
            <person name="Stenlid J."/>
            <person name="Sun H."/>
            <person name="Sun S."/>
            <person name="Syed K."/>
            <person name="Tsang A."/>
            <person name="Wiebenga A."/>
            <person name="Young D."/>
            <person name="Pisabarro A."/>
            <person name="Eastwood D.C."/>
            <person name="Martin F."/>
            <person name="Cullen D."/>
            <person name="Grigoriev I.V."/>
            <person name="Hibbett D.S."/>
        </authorList>
    </citation>
    <scope>NUCLEOTIDE SEQUENCE [LARGE SCALE GENOMIC DNA]</scope>
    <source>
        <strain evidence="6 7">MD-104</strain>
    </source>
</reference>
<dbReference type="SUPFAM" id="SSF52799">
    <property type="entry name" value="(Phosphotyrosine protein) phosphatases II"/>
    <property type="match status" value="1"/>
</dbReference>